<dbReference type="AlphaFoldDB" id="A0A3B0X8L6"/>
<protein>
    <submittedName>
        <fullName evidence="1">Uncharacterized protein</fullName>
    </submittedName>
</protein>
<evidence type="ECO:0000313" key="1">
    <source>
        <dbReference type="EMBL" id="VAW57799.1"/>
    </source>
</evidence>
<sequence length="61" mass="7067">MYPMEKAENNLLLLQYAISIYVSLKSKLIMVRKKSRILSIPMQSLGLGRMILNNLKLLIIF</sequence>
<dbReference type="EMBL" id="UOFF01000461">
    <property type="protein sequence ID" value="VAW57799.1"/>
    <property type="molecule type" value="Genomic_DNA"/>
</dbReference>
<accession>A0A3B0X8L6</accession>
<proteinExistence type="predicted"/>
<reference evidence="1" key="1">
    <citation type="submission" date="2018-06" db="EMBL/GenBank/DDBJ databases">
        <authorList>
            <person name="Zhirakovskaya E."/>
        </authorList>
    </citation>
    <scope>NUCLEOTIDE SEQUENCE</scope>
</reference>
<name>A0A3B0X8L6_9ZZZZ</name>
<organism evidence="1">
    <name type="scientific">hydrothermal vent metagenome</name>
    <dbReference type="NCBI Taxonomy" id="652676"/>
    <lineage>
        <taxon>unclassified sequences</taxon>
        <taxon>metagenomes</taxon>
        <taxon>ecological metagenomes</taxon>
    </lineage>
</organism>
<gene>
    <name evidence="1" type="ORF">MNBD_GAMMA07-1638</name>
</gene>